<dbReference type="OrthoDB" id="9788698at2"/>
<dbReference type="RefSeq" id="WP_007574306.1">
    <property type="nucleotide sequence ID" value="NZ_BPTS01000001.1"/>
</dbReference>
<reference evidence="3" key="1">
    <citation type="journal article" date="2011" name="Stand. Genomic Sci.">
        <title>Non-contiguous finished genome sequence of the opportunistic oral pathogen Prevotella multisaccharivorax type strain (PPPA20).</title>
        <authorList>
            <person name="Pati A."/>
            <person name="Gronow S."/>
            <person name="Lu M."/>
            <person name="Lapidus A."/>
            <person name="Nolan M."/>
            <person name="Lucas S."/>
            <person name="Hammon N."/>
            <person name="Deshpande S."/>
            <person name="Cheng J.F."/>
            <person name="Tapia R."/>
            <person name="Han C."/>
            <person name="Goodwin L."/>
            <person name="Pitluck S."/>
            <person name="Liolios K."/>
            <person name="Pagani I."/>
            <person name="Mavromatis K."/>
            <person name="Mikhailova N."/>
            <person name="Huntemann M."/>
            <person name="Chen A."/>
            <person name="Palaniappan K."/>
            <person name="Land M."/>
            <person name="Hauser L."/>
            <person name="Detter J.C."/>
            <person name="Brambilla E.M."/>
            <person name="Rohde M."/>
            <person name="Goker M."/>
            <person name="Woyke T."/>
            <person name="Bristow J."/>
            <person name="Eisen J.A."/>
            <person name="Markowitz V."/>
            <person name="Hugenholtz P."/>
            <person name="Kyrpides N.C."/>
            <person name="Klenk H.P."/>
            <person name="Ivanova N."/>
        </authorList>
    </citation>
    <scope>NUCLEOTIDE SEQUENCE [LARGE SCALE GENOMIC DNA]</scope>
    <source>
        <strain evidence="3">DSM 17128</strain>
    </source>
</reference>
<proteinExistence type="predicted"/>
<evidence type="ECO:0000259" key="1">
    <source>
        <dbReference type="Pfam" id="PF02151"/>
    </source>
</evidence>
<gene>
    <name evidence="2" type="ORF">Premu_1552</name>
</gene>
<protein>
    <recommendedName>
        <fullName evidence="1">UVR domain-containing protein</fullName>
    </recommendedName>
</protein>
<dbReference type="HOGENOM" id="CLU_124437_0_0_10"/>
<evidence type="ECO:0000313" key="3">
    <source>
        <dbReference type="Proteomes" id="UP000002772"/>
    </source>
</evidence>
<dbReference type="STRING" id="688246.Premu_1552"/>
<dbReference type="Pfam" id="PF02151">
    <property type="entry name" value="UVR"/>
    <property type="match status" value="1"/>
</dbReference>
<evidence type="ECO:0000313" key="2">
    <source>
        <dbReference type="EMBL" id="EGN56965.1"/>
    </source>
</evidence>
<keyword evidence="3" id="KW-1185">Reference proteome</keyword>
<dbReference type="InterPro" id="IPR001943">
    <property type="entry name" value="UVR_dom"/>
</dbReference>
<sequence length="192" mass="21721">MSRIRLYFQLATEVVGVDHEGLLILADSFQKRQIVIPCNESVLDEFKERLNSHQQQSRVSDVLFRVIKWQTDLSLELVIMNVVNGNYSVILNNTDSLEQVPINGAQAVLLNFISKDKIPVYIDEGLFLKQSSPFDLRASGVPLPINTLPSSMLRQALTKAINSENYELASQLRDELSRRRRTGDSSSKELDS</sequence>
<organism evidence="2 3">
    <name type="scientific">Hallella multisaccharivorax DSM 17128</name>
    <dbReference type="NCBI Taxonomy" id="688246"/>
    <lineage>
        <taxon>Bacteria</taxon>
        <taxon>Pseudomonadati</taxon>
        <taxon>Bacteroidota</taxon>
        <taxon>Bacteroidia</taxon>
        <taxon>Bacteroidales</taxon>
        <taxon>Prevotellaceae</taxon>
        <taxon>Hallella</taxon>
    </lineage>
</organism>
<dbReference type="AlphaFoldDB" id="F8NBZ8"/>
<accession>F8NBZ8</accession>
<name>F8NBZ8_9BACT</name>
<feature type="domain" description="UVR" evidence="1">
    <location>
        <begin position="153"/>
        <end position="178"/>
    </location>
</feature>
<dbReference type="Proteomes" id="UP000002772">
    <property type="component" value="Unassembled WGS sequence"/>
</dbReference>
<dbReference type="EMBL" id="GL945017">
    <property type="protein sequence ID" value="EGN56965.1"/>
    <property type="molecule type" value="Genomic_DNA"/>
</dbReference>